<keyword evidence="2" id="KW-1185">Reference proteome</keyword>
<gene>
    <name evidence="1" type="ORF">Dpep_0578</name>
</gene>
<reference evidence="1 2" key="1">
    <citation type="journal article" date="2010" name="Stand. Genomic Sci.">
        <title>Permanent draft genome sequence of Dethiosulfovibrio peptidovorans type strain (SEBR 4207).</title>
        <authorList>
            <person name="Labutti K."/>
            <person name="Mayilraj S."/>
            <person name="Clum A."/>
            <person name="Lucas S."/>
            <person name="Glavina Del Rio T."/>
            <person name="Nolan M."/>
            <person name="Tice H."/>
            <person name="Cheng J.F."/>
            <person name="Pitluck S."/>
            <person name="Liolios K."/>
            <person name="Ivanova N."/>
            <person name="Mavromatis K."/>
            <person name="Mikhailova N."/>
            <person name="Pati A."/>
            <person name="Goodwin L."/>
            <person name="Chen A."/>
            <person name="Palaniappan K."/>
            <person name="Land M."/>
            <person name="Hauser L."/>
            <person name="Chang Y.J."/>
            <person name="Jeffries C.D."/>
            <person name="Rohde M."/>
            <person name="Spring S."/>
            <person name="Goker M."/>
            <person name="Woyke T."/>
            <person name="Bristow J."/>
            <person name="Eisen J.A."/>
            <person name="Markowitz V."/>
            <person name="Hugenholtz P."/>
            <person name="Kyrpides N.C."/>
            <person name="Klenk H.P."/>
            <person name="Lapidus A."/>
        </authorList>
    </citation>
    <scope>NUCLEOTIDE SEQUENCE [LARGE SCALE GENOMIC DNA]</scope>
    <source>
        <strain evidence="1 2">DSM 11002</strain>
    </source>
</reference>
<proteinExistence type="predicted"/>
<comment type="caution">
    <text evidence="1">The sequence shown here is derived from an EMBL/GenBank/DDBJ whole genome shotgun (WGS) entry which is preliminary data.</text>
</comment>
<dbReference type="AlphaFoldDB" id="D2Z547"/>
<dbReference type="EMBL" id="ABTR02000001">
    <property type="protein sequence ID" value="EFC90606.1"/>
    <property type="molecule type" value="Genomic_DNA"/>
</dbReference>
<dbReference type="Proteomes" id="UP000006427">
    <property type="component" value="Unassembled WGS sequence"/>
</dbReference>
<evidence type="ECO:0000313" key="1">
    <source>
        <dbReference type="EMBL" id="EFC90606.1"/>
    </source>
</evidence>
<organism evidence="1 2">
    <name type="scientific">Dethiosulfovibrio peptidovorans DSM 11002</name>
    <dbReference type="NCBI Taxonomy" id="469381"/>
    <lineage>
        <taxon>Bacteria</taxon>
        <taxon>Thermotogati</taxon>
        <taxon>Synergistota</taxon>
        <taxon>Synergistia</taxon>
        <taxon>Synergistales</taxon>
        <taxon>Dethiosulfovibrionaceae</taxon>
        <taxon>Dethiosulfovibrio</taxon>
    </lineage>
</organism>
<accession>D2Z547</accession>
<dbReference type="STRING" id="469381.Dpep_0578"/>
<protein>
    <submittedName>
        <fullName evidence="1">Uncharacterized protein</fullName>
    </submittedName>
</protein>
<dbReference type="PaxDb" id="469381-Dpep_0578"/>
<evidence type="ECO:0000313" key="2">
    <source>
        <dbReference type="Proteomes" id="UP000006427"/>
    </source>
</evidence>
<name>D2Z547_9BACT</name>
<sequence length="33" mass="3641">MRNLKLEVTDRAKERILEIGPEVTVFEGVLGAG</sequence>